<keyword evidence="2" id="KW-1185">Reference proteome</keyword>
<dbReference type="EMBL" id="CP001363">
    <property type="protein sequence ID" value="ACY91455.1"/>
    <property type="molecule type" value="Genomic_DNA"/>
</dbReference>
<sequence>MYCNNPDCLKYEREISSAKYIIYSHFLTTKRYYKITVENGRYYQWLIKCLL</sequence>
<evidence type="ECO:0000313" key="2">
    <source>
        <dbReference type="Proteomes" id="UP000002695"/>
    </source>
</evidence>
<reference evidence="1 2" key="1">
    <citation type="journal article" date="2010" name="J. Bacteriol.">
        <title>Short-term signatures of evolutionary change in the Salmonella enterica serovar typhimurium 14028 genome.</title>
        <authorList>
            <person name="Jarvik T."/>
            <person name="Smillie C."/>
            <person name="Groisman E.A."/>
            <person name="Ochman H."/>
        </authorList>
    </citation>
    <scope>NUCLEOTIDE SEQUENCE [LARGE SCALE GENOMIC DNA]</scope>
    <source>
        <strain evidence="2">14028s / SGSC 2262</strain>
    </source>
</reference>
<evidence type="ECO:0000313" key="1">
    <source>
        <dbReference type="EMBL" id="ACY91455.1"/>
    </source>
</evidence>
<dbReference type="AlphaFoldDB" id="A0A0F6BAA3"/>
<proteinExistence type="predicted"/>
<organism evidence="1 2">
    <name type="scientific">Salmonella typhimurium (strain 14028s / SGSC 2262)</name>
    <dbReference type="NCBI Taxonomy" id="588858"/>
    <lineage>
        <taxon>Bacteria</taxon>
        <taxon>Pseudomonadati</taxon>
        <taxon>Pseudomonadota</taxon>
        <taxon>Gammaproteobacteria</taxon>
        <taxon>Enterobacterales</taxon>
        <taxon>Enterobacteriaceae</taxon>
        <taxon>Salmonella</taxon>
    </lineage>
</organism>
<accession>A0A0F6BAA3</accession>
<dbReference type="HOGENOM" id="CLU_213947_0_0_6"/>
<gene>
    <name evidence="1" type="ordered locus">STM14_5116</name>
</gene>
<name>A0A0F6BAA3_SALT1</name>
<dbReference type="KEGG" id="seo:STM14_5116"/>
<dbReference type="Proteomes" id="UP000002695">
    <property type="component" value="Chromosome"/>
</dbReference>
<protein>
    <submittedName>
        <fullName evidence="1">Uncharacterized protein</fullName>
    </submittedName>
</protein>